<dbReference type="InterPro" id="IPR002223">
    <property type="entry name" value="Kunitz_BPTI"/>
</dbReference>
<proteinExistence type="evidence at transcript level"/>
<sequence>MGADNLQRAEMQLLTIFALLCVLGPTLSTRAQPKHCQKPATSATKTCYNEANYTLRFTYNYTSGKCDQIWRSSCSRRSNNSFGTFKECMNECNPDSPCLKTPKKAIGFWFASSHVFDVDKMECIQEESFRLPSIGPEYNRFQHRYQCEKTCKPLLQLVLHG</sequence>
<evidence type="ECO:0000256" key="1">
    <source>
        <dbReference type="SAM" id="SignalP"/>
    </source>
</evidence>
<feature type="domain" description="BPTI/Kunitz inhibitor" evidence="2">
    <location>
        <begin position="36"/>
        <end position="92"/>
    </location>
</feature>
<feature type="signal peptide" evidence="1">
    <location>
        <begin position="1"/>
        <end position="28"/>
    </location>
</feature>
<name>A0A0C9R5M8_AMBAM</name>
<keyword evidence="1" id="KW-0732">Signal</keyword>
<reference evidence="3" key="1">
    <citation type="journal article" date="2015" name="PLoS ONE">
        <title>An Insight into the Sialome of the Lone Star Tick, Amblyomma americanum, with a Glimpse on Its Time Dependent Gene Expression.</title>
        <authorList>
            <person name="Karim S."/>
            <person name="Ribeiro J.M."/>
        </authorList>
    </citation>
    <scope>NUCLEOTIDE SEQUENCE</scope>
    <source>
        <tissue evidence="3">Salivary gland</tissue>
    </source>
</reference>
<protein>
    <submittedName>
        <fullName evidence="3">Putative tick kunitz 1</fullName>
    </submittedName>
</protein>
<dbReference type="EMBL" id="GBZX01000455">
    <property type="protein sequence ID" value="JAG92285.1"/>
    <property type="molecule type" value="mRNA"/>
</dbReference>
<evidence type="ECO:0000313" key="3">
    <source>
        <dbReference type="EMBL" id="JAG92285.1"/>
    </source>
</evidence>
<dbReference type="SUPFAM" id="SSF57362">
    <property type="entry name" value="BPTI-like"/>
    <property type="match status" value="2"/>
</dbReference>
<dbReference type="PROSITE" id="PS50279">
    <property type="entry name" value="BPTI_KUNITZ_2"/>
    <property type="match status" value="1"/>
</dbReference>
<organism evidence="3">
    <name type="scientific">Amblyomma americanum</name>
    <name type="common">Lone star tick</name>
    <dbReference type="NCBI Taxonomy" id="6943"/>
    <lineage>
        <taxon>Eukaryota</taxon>
        <taxon>Metazoa</taxon>
        <taxon>Ecdysozoa</taxon>
        <taxon>Arthropoda</taxon>
        <taxon>Chelicerata</taxon>
        <taxon>Arachnida</taxon>
        <taxon>Acari</taxon>
        <taxon>Parasitiformes</taxon>
        <taxon>Ixodida</taxon>
        <taxon>Ixodoidea</taxon>
        <taxon>Ixodidae</taxon>
        <taxon>Amblyomminae</taxon>
        <taxon>Amblyomma</taxon>
    </lineage>
</organism>
<evidence type="ECO:0000259" key="2">
    <source>
        <dbReference type="PROSITE" id="PS50279"/>
    </source>
</evidence>
<dbReference type="GO" id="GO:0004867">
    <property type="term" value="F:serine-type endopeptidase inhibitor activity"/>
    <property type="evidence" value="ECO:0007669"/>
    <property type="project" value="InterPro"/>
</dbReference>
<feature type="chain" id="PRO_5002218674" evidence="1">
    <location>
        <begin position="29"/>
        <end position="161"/>
    </location>
</feature>
<accession>A0A0C9R5M8</accession>
<dbReference type="Gene3D" id="4.10.410.10">
    <property type="entry name" value="Pancreatic trypsin inhibitor Kunitz domain"/>
    <property type="match status" value="2"/>
</dbReference>
<dbReference type="InterPro" id="IPR036880">
    <property type="entry name" value="Kunitz_BPTI_sf"/>
</dbReference>
<dbReference type="AlphaFoldDB" id="A0A0C9R5M8"/>